<feature type="non-terminal residue" evidence="1">
    <location>
        <position position="1"/>
    </location>
</feature>
<name>A0ACA9N2H2_9GLOM</name>
<comment type="caution">
    <text evidence="1">The sequence shown here is derived from an EMBL/GenBank/DDBJ whole genome shotgun (WGS) entry which is preliminary data.</text>
</comment>
<sequence length="96" mass="11001">SRQSSRSLSNYEISNEDTINFISMSRLVEEGVGTSTGSDSLLRIFLTLKRMNIDRYTAHNKSILRVRIGDEVFRSTFSKQHKNSSRILAKFAKDKD</sequence>
<accession>A0ACA9N2H2</accession>
<keyword evidence="2" id="KW-1185">Reference proteome</keyword>
<reference evidence="1" key="1">
    <citation type="submission" date="2021-06" db="EMBL/GenBank/DDBJ databases">
        <authorList>
            <person name="Kallberg Y."/>
            <person name="Tangrot J."/>
            <person name="Rosling A."/>
        </authorList>
    </citation>
    <scope>NUCLEOTIDE SEQUENCE</scope>
    <source>
        <strain evidence="1">AU212A</strain>
    </source>
</reference>
<organism evidence="1 2">
    <name type="scientific">Scutellospora calospora</name>
    <dbReference type="NCBI Taxonomy" id="85575"/>
    <lineage>
        <taxon>Eukaryota</taxon>
        <taxon>Fungi</taxon>
        <taxon>Fungi incertae sedis</taxon>
        <taxon>Mucoromycota</taxon>
        <taxon>Glomeromycotina</taxon>
        <taxon>Glomeromycetes</taxon>
        <taxon>Diversisporales</taxon>
        <taxon>Gigasporaceae</taxon>
        <taxon>Scutellospora</taxon>
    </lineage>
</organism>
<evidence type="ECO:0000313" key="2">
    <source>
        <dbReference type="Proteomes" id="UP000789860"/>
    </source>
</evidence>
<evidence type="ECO:0000313" key="1">
    <source>
        <dbReference type="EMBL" id="CAG8613751.1"/>
    </source>
</evidence>
<feature type="non-terminal residue" evidence="1">
    <location>
        <position position="96"/>
    </location>
</feature>
<proteinExistence type="predicted"/>
<dbReference type="Proteomes" id="UP000789860">
    <property type="component" value="Unassembled WGS sequence"/>
</dbReference>
<dbReference type="EMBL" id="CAJVPM010016386">
    <property type="protein sequence ID" value="CAG8613751.1"/>
    <property type="molecule type" value="Genomic_DNA"/>
</dbReference>
<protein>
    <submittedName>
        <fullName evidence="1">11006_t:CDS:1</fullName>
    </submittedName>
</protein>
<gene>
    <name evidence="1" type="ORF">SCALOS_LOCUS7390</name>
</gene>